<dbReference type="Proteomes" id="UP000245380">
    <property type="component" value="Unassembled WGS sequence"/>
</dbReference>
<dbReference type="Gene3D" id="3.40.30.10">
    <property type="entry name" value="Glutaredoxin"/>
    <property type="match status" value="1"/>
</dbReference>
<organism evidence="1 2">
    <name type="scientific">Sulfoacidibacillus thermotolerans</name>
    <name type="common">Acidibacillus sulfuroxidans</name>
    <dbReference type="NCBI Taxonomy" id="1765684"/>
    <lineage>
        <taxon>Bacteria</taxon>
        <taxon>Bacillati</taxon>
        <taxon>Bacillota</taxon>
        <taxon>Bacilli</taxon>
        <taxon>Bacillales</taxon>
        <taxon>Alicyclobacillaceae</taxon>
        <taxon>Sulfoacidibacillus</taxon>
    </lineage>
</organism>
<sequence length="130" mass="14603">METEEIEVQGYIATKRKVLAQVVVCSGCCCGRTDKGRPAIPLEWLKKTWKERKLLKTVQLTISGCLGPCDIANVVSILSKDVQLWFGGFSTEEPYHELLAWAEATRELGTLAHVPKSLLPYQFTRFSESE</sequence>
<accession>A0A2U3D788</accession>
<dbReference type="EMBL" id="MPDK01000018">
    <property type="protein sequence ID" value="PWI57142.1"/>
    <property type="molecule type" value="Genomic_DNA"/>
</dbReference>
<dbReference type="CDD" id="cd02980">
    <property type="entry name" value="TRX_Fd_family"/>
    <property type="match status" value="1"/>
</dbReference>
<proteinExistence type="predicted"/>
<evidence type="ECO:0000313" key="1">
    <source>
        <dbReference type="EMBL" id="PWI57142.1"/>
    </source>
</evidence>
<dbReference type="RefSeq" id="WP_245926354.1">
    <property type="nucleotide sequence ID" value="NZ_MPDK01000018.1"/>
</dbReference>
<comment type="caution">
    <text evidence="1">The sequence shown here is derived from an EMBL/GenBank/DDBJ whole genome shotgun (WGS) entry which is preliminary data.</text>
</comment>
<gene>
    <name evidence="1" type="ORF">BM613_10330</name>
</gene>
<dbReference type="AlphaFoldDB" id="A0A2U3D788"/>
<name>A0A2U3D788_SULT2</name>
<protein>
    <submittedName>
        <fullName evidence="1">Cobalt chelatase</fullName>
    </submittedName>
</protein>
<reference evidence="1 2" key="1">
    <citation type="submission" date="2016-11" db="EMBL/GenBank/DDBJ databases">
        <title>Comparative genomics of Acidibacillus ferroxidans species.</title>
        <authorList>
            <person name="Oliveira G."/>
            <person name="Nunes G."/>
            <person name="Oliveira R."/>
            <person name="Araujo F."/>
            <person name="Salim A."/>
            <person name="Scholte L."/>
            <person name="Morais D."/>
            <person name="Nancucheo I."/>
            <person name="Johnson D.B."/>
            <person name="Grail B."/>
            <person name="Bittencourt J."/>
            <person name="Valadares R."/>
        </authorList>
    </citation>
    <scope>NUCLEOTIDE SEQUENCE [LARGE SCALE GENOMIC DNA]</scope>
    <source>
        <strain evidence="1 2">Y002</strain>
    </source>
</reference>
<evidence type="ECO:0000313" key="2">
    <source>
        <dbReference type="Proteomes" id="UP000245380"/>
    </source>
</evidence>
<keyword evidence="2" id="KW-1185">Reference proteome</keyword>